<evidence type="ECO:0000256" key="12">
    <source>
        <dbReference type="HAMAP-Rule" id="MF_00388"/>
    </source>
</evidence>
<dbReference type="GO" id="GO:0103117">
    <property type="term" value="F:UDP-3-O-acyl-N-acetylglucosamine deacetylase activity"/>
    <property type="evidence" value="ECO:0007669"/>
    <property type="project" value="UniProtKB-UniRule"/>
</dbReference>
<keyword evidence="6 12" id="KW-0441">Lipid A biosynthesis</keyword>
<dbReference type="InterPro" id="IPR015870">
    <property type="entry name" value="UDP-acyl_N-AcGlcN_deAcase_N"/>
</dbReference>
<dbReference type="Gene3D" id="3.30.1700.10">
    <property type="entry name" value="lpxc deacetylase, domain 2"/>
    <property type="match status" value="1"/>
</dbReference>
<evidence type="ECO:0000313" key="14">
    <source>
        <dbReference type="Proteomes" id="UP000006639"/>
    </source>
</evidence>
<dbReference type="STRING" id="696127.midi_00174"/>
<evidence type="ECO:0000256" key="5">
    <source>
        <dbReference type="ARBA" id="ARBA00022516"/>
    </source>
</evidence>
<dbReference type="EC" id="3.5.1.108" evidence="4 12"/>
<evidence type="ECO:0000256" key="7">
    <source>
        <dbReference type="ARBA" id="ARBA00022723"/>
    </source>
</evidence>
<dbReference type="Pfam" id="PF03331">
    <property type="entry name" value="LpxC"/>
    <property type="match status" value="1"/>
</dbReference>
<accession>F7XUZ5</accession>
<dbReference type="GO" id="GO:0016020">
    <property type="term" value="C:membrane"/>
    <property type="evidence" value="ECO:0007669"/>
    <property type="project" value="GOC"/>
</dbReference>
<dbReference type="PANTHER" id="PTHR33694">
    <property type="entry name" value="UDP-3-O-ACYL-N-ACETYLGLUCOSAMINE DEACETYLASE 1, MITOCHONDRIAL-RELATED"/>
    <property type="match status" value="1"/>
</dbReference>
<comment type="function">
    <text evidence="2 12">Catalyzes the hydrolysis of UDP-3-O-myristoyl-N-acetylglucosamine to form UDP-3-O-myristoylglucosamine and acetate, the committed step in lipid A biosynthesis.</text>
</comment>
<organism evidence="13 14">
    <name type="scientific">Midichloria mitochondrii (strain IricVA)</name>
    <dbReference type="NCBI Taxonomy" id="696127"/>
    <lineage>
        <taxon>Bacteria</taxon>
        <taxon>Pseudomonadati</taxon>
        <taxon>Pseudomonadota</taxon>
        <taxon>Alphaproteobacteria</taxon>
        <taxon>Rickettsiales</taxon>
        <taxon>Candidatus Midichloriaceae</taxon>
        <taxon>Candidatus Midichloria</taxon>
    </lineage>
</organism>
<dbReference type="InterPro" id="IPR020568">
    <property type="entry name" value="Ribosomal_Su5_D2-typ_SF"/>
</dbReference>
<dbReference type="KEGG" id="mmn:midi_00174"/>
<feature type="active site" description="Proton donor" evidence="12">
    <location>
        <position position="275"/>
    </location>
</feature>
<dbReference type="HOGENOM" id="CLU_046528_1_0_5"/>
<dbReference type="PANTHER" id="PTHR33694:SF1">
    <property type="entry name" value="UDP-3-O-ACYL-N-ACETYLGLUCOSAMINE DEACETYLASE 1, MITOCHONDRIAL-RELATED"/>
    <property type="match status" value="1"/>
</dbReference>
<evidence type="ECO:0000256" key="3">
    <source>
        <dbReference type="ARBA" id="ARBA00005002"/>
    </source>
</evidence>
<dbReference type="EMBL" id="CP002130">
    <property type="protein sequence ID" value="AEI88494.1"/>
    <property type="molecule type" value="Genomic_DNA"/>
</dbReference>
<keyword evidence="14" id="KW-1185">Reference proteome</keyword>
<dbReference type="AlphaFoldDB" id="F7XUZ5"/>
<comment type="pathway">
    <text evidence="3 12">Glycolipid biosynthesis; lipid IV(A) biosynthesis; lipid IV(A) from (3R)-3-hydroxytetradecanoyl-[acyl-carrier-protein] and UDP-N-acetyl-alpha-D-glucosamine: step 2/6.</text>
</comment>
<dbReference type="GO" id="GO:0046872">
    <property type="term" value="F:metal ion binding"/>
    <property type="evidence" value="ECO:0007669"/>
    <property type="project" value="UniProtKB-KW"/>
</dbReference>
<dbReference type="Proteomes" id="UP000006639">
    <property type="component" value="Chromosome"/>
</dbReference>
<comment type="catalytic activity">
    <reaction evidence="11 12">
        <text>a UDP-3-O-[(3R)-3-hydroxyacyl]-N-acetyl-alpha-D-glucosamine + H2O = a UDP-3-O-[(3R)-3-hydroxyacyl]-alpha-D-glucosamine + acetate</text>
        <dbReference type="Rhea" id="RHEA:67816"/>
        <dbReference type="ChEBI" id="CHEBI:15377"/>
        <dbReference type="ChEBI" id="CHEBI:30089"/>
        <dbReference type="ChEBI" id="CHEBI:137740"/>
        <dbReference type="ChEBI" id="CHEBI:173225"/>
        <dbReference type="EC" id="3.5.1.108"/>
    </reaction>
</comment>
<protein>
    <recommendedName>
        <fullName evidence="4 12">UDP-3-O-acyl-N-acetylglucosamine deacetylase</fullName>
        <shortName evidence="12">UDP-3-O-acyl-GlcNAc deacetylase</shortName>
        <ecNumber evidence="4 12">3.5.1.108</ecNumber>
    </recommendedName>
    <alternativeName>
        <fullName evidence="12">UDP-3-O-[R-3-hydroxymyristoyl]-N-acetylglucosamine deacetylase</fullName>
    </alternativeName>
</protein>
<comment type="similarity">
    <text evidence="12">Belongs to the LpxC family.</text>
</comment>
<gene>
    <name evidence="12 13" type="primary">lpxC</name>
    <name evidence="13" type="ordered locus">midi_00174</name>
</gene>
<dbReference type="InterPro" id="IPR011334">
    <property type="entry name" value="UDP-acyl_GlcNac_deAcase_C"/>
</dbReference>
<keyword evidence="10 12" id="KW-0443">Lipid metabolism</keyword>
<evidence type="ECO:0000256" key="4">
    <source>
        <dbReference type="ARBA" id="ARBA00012745"/>
    </source>
</evidence>
<feature type="binding site" evidence="12">
    <location>
        <position position="252"/>
    </location>
    <ligand>
        <name>Zn(2+)</name>
        <dbReference type="ChEBI" id="CHEBI:29105"/>
    </ligand>
</feature>
<evidence type="ECO:0000256" key="8">
    <source>
        <dbReference type="ARBA" id="ARBA00022801"/>
    </source>
</evidence>
<dbReference type="UniPathway" id="UPA00359">
    <property type="reaction ID" value="UER00478"/>
</dbReference>
<proteinExistence type="inferred from homology"/>
<comment type="cofactor">
    <cofactor evidence="1 12">
        <name>Zn(2+)</name>
        <dbReference type="ChEBI" id="CHEBI:29105"/>
    </cofactor>
</comment>
<evidence type="ECO:0000256" key="10">
    <source>
        <dbReference type="ARBA" id="ARBA00023098"/>
    </source>
</evidence>
<keyword evidence="5 12" id="KW-0444">Lipid biosynthesis</keyword>
<keyword evidence="9 12" id="KW-0862">Zinc</keyword>
<evidence type="ECO:0000256" key="1">
    <source>
        <dbReference type="ARBA" id="ARBA00001947"/>
    </source>
</evidence>
<dbReference type="HAMAP" id="MF_00388">
    <property type="entry name" value="LpxC"/>
    <property type="match status" value="1"/>
</dbReference>
<evidence type="ECO:0000256" key="6">
    <source>
        <dbReference type="ARBA" id="ARBA00022556"/>
    </source>
</evidence>
<dbReference type="InterPro" id="IPR004463">
    <property type="entry name" value="UDP-acyl_GlcNac_deAcase"/>
</dbReference>
<reference evidence="13 14" key="1">
    <citation type="journal article" date="2011" name="Mol. Biol. Evol.">
        <title>Phylogenomic evidence for the presence of a flagellum and cbb3 oxidase in the free-living mitochondrial ancestor.</title>
        <authorList>
            <person name="Sassera D."/>
            <person name="Lo N."/>
            <person name="Epis S."/>
            <person name="D'Auria G."/>
            <person name="Montagna M."/>
            <person name="Comandatore F."/>
            <person name="Horner D."/>
            <person name="Pereto J."/>
            <person name="Luciano A.M."/>
            <person name="Franciosi F."/>
            <person name="Ferri E."/>
            <person name="Crotti E."/>
            <person name="Bazzocchi C."/>
            <person name="Daffonchio D."/>
            <person name="Sacchi L."/>
            <person name="Moya A."/>
            <person name="Latorre A."/>
            <person name="Bandi C."/>
        </authorList>
    </citation>
    <scope>NUCLEOTIDE SEQUENCE [LARGE SCALE GENOMIC DNA]</scope>
    <source>
        <strain evidence="13 14">IricVA</strain>
    </source>
</reference>
<feature type="binding site" evidence="12">
    <location>
        <position position="248"/>
    </location>
    <ligand>
        <name>Zn(2+)</name>
        <dbReference type="ChEBI" id="CHEBI:29105"/>
    </ligand>
</feature>
<evidence type="ECO:0000313" key="13">
    <source>
        <dbReference type="EMBL" id="AEI88494.1"/>
    </source>
</evidence>
<evidence type="ECO:0000256" key="9">
    <source>
        <dbReference type="ARBA" id="ARBA00022833"/>
    </source>
</evidence>
<sequence>MLCCTYKMFLNIDMNLQKTLANKVKCSGIGVHSGILVNMLICPAEANHGIVFVRSDLRENNKIPALFDRVIDTSMCTKIANEYGASVSTIEHLMSALWGSGIDNAIIYVDGAEVPVMDGSSDCFINLIKQSGIVSQSEQRKFIEISKSVKIEMNDKSIVAEPDDSFSVNFIIDFDNQYIQAQSYNFNANDDFESEIGKARTFGFIKDVEYLKSIGLAKGASLDNAIAIGEDGILNKEGLRYKNEFVRHKILDCIGDLYLAGARIKGKIKAVKSGHQLNNLLLHKIFETKSASISSAA</sequence>
<keyword evidence="7 12" id="KW-0479">Metal-binding</keyword>
<name>F7XUZ5_MIDMI</name>
<dbReference type="NCBIfam" id="TIGR00325">
    <property type="entry name" value="lpxC"/>
    <property type="match status" value="1"/>
</dbReference>
<dbReference type="SUPFAM" id="SSF54211">
    <property type="entry name" value="Ribosomal protein S5 domain 2-like"/>
    <property type="match status" value="2"/>
</dbReference>
<evidence type="ECO:0000256" key="2">
    <source>
        <dbReference type="ARBA" id="ARBA00002923"/>
    </source>
</evidence>
<feature type="binding site" evidence="12">
    <location>
        <position position="92"/>
    </location>
    <ligand>
        <name>Zn(2+)</name>
        <dbReference type="ChEBI" id="CHEBI:29105"/>
    </ligand>
</feature>
<dbReference type="Gene3D" id="3.30.230.20">
    <property type="entry name" value="lpxc deacetylase, domain 1"/>
    <property type="match status" value="1"/>
</dbReference>
<dbReference type="GO" id="GO:0009245">
    <property type="term" value="P:lipid A biosynthetic process"/>
    <property type="evidence" value="ECO:0007669"/>
    <property type="project" value="UniProtKB-UniRule"/>
</dbReference>
<evidence type="ECO:0000256" key="11">
    <source>
        <dbReference type="ARBA" id="ARBA00024535"/>
    </source>
</evidence>
<keyword evidence="8 12" id="KW-0378">Hydrolase</keyword>